<comment type="caution">
    <text evidence="2">The sequence shown here is derived from an EMBL/GenBank/DDBJ whole genome shotgun (WGS) entry which is preliminary data.</text>
</comment>
<reference evidence="2 3" key="1">
    <citation type="journal article" date="2021" name="Commun. Biol.">
        <title>The genome of Shorea leprosula (Dipterocarpaceae) highlights the ecological relevance of drought in aseasonal tropical rainforests.</title>
        <authorList>
            <person name="Ng K.K.S."/>
            <person name="Kobayashi M.J."/>
            <person name="Fawcett J.A."/>
            <person name="Hatakeyama M."/>
            <person name="Paape T."/>
            <person name="Ng C.H."/>
            <person name="Ang C.C."/>
            <person name="Tnah L.H."/>
            <person name="Lee C.T."/>
            <person name="Nishiyama T."/>
            <person name="Sese J."/>
            <person name="O'Brien M.J."/>
            <person name="Copetti D."/>
            <person name="Mohd Noor M.I."/>
            <person name="Ong R.C."/>
            <person name="Putra M."/>
            <person name="Sireger I.Z."/>
            <person name="Indrioko S."/>
            <person name="Kosugi Y."/>
            <person name="Izuno A."/>
            <person name="Isagi Y."/>
            <person name="Lee S.L."/>
            <person name="Shimizu K.K."/>
        </authorList>
    </citation>
    <scope>NUCLEOTIDE SEQUENCE [LARGE SCALE GENOMIC DNA]</scope>
    <source>
        <strain evidence="2">214</strain>
    </source>
</reference>
<accession>A0AAV5IX39</accession>
<keyword evidence="3" id="KW-1185">Reference proteome</keyword>
<dbReference type="EMBL" id="BPVZ01000020">
    <property type="protein sequence ID" value="GKV03768.1"/>
    <property type="molecule type" value="Genomic_DNA"/>
</dbReference>
<evidence type="ECO:0000313" key="3">
    <source>
        <dbReference type="Proteomes" id="UP001054252"/>
    </source>
</evidence>
<feature type="coiled-coil region" evidence="1">
    <location>
        <begin position="61"/>
        <end position="88"/>
    </location>
</feature>
<dbReference type="AlphaFoldDB" id="A0AAV5IX39"/>
<protein>
    <submittedName>
        <fullName evidence="2">Uncharacterized protein</fullName>
    </submittedName>
</protein>
<organism evidence="2 3">
    <name type="scientific">Rubroshorea leprosula</name>
    <dbReference type="NCBI Taxonomy" id="152421"/>
    <lineage>
        <taxon>Eukaryota</taxon>
        <taxon>Viridiplantae</taxon>
        <taxon>Streptophyta</taxon>
        <taxon>Embryophyta</taxon>
        <taxon>Tracheophyta</taxon>
        <taxon>Spermatophyta</taxon>
        <taxon>Magnoliopsida</taxon>
        <taxon>eudicotyledons</taxon>
        <taxon>Gunneridae</taxon>
        <taxon>Pentapetalae</taxon>
        <taxon>rosids</taxon>
        <taxon>malvids</taxon>
        <taxon>Malvales</taxon>
        <taxon>Dipterocarpaceae</taxon>
        <taxon>Rubroshorea</taxon>
    </lineage>
</organism>
<evidence type="ECO:0000313" key="2">
    <source>
        <dbReference type="EMBL" id="GKV03768.1"/>
    </source>
</evidence>
<name>A0AAV5IX39_9ROSI</name>
<proteinExistence type="predicted"/>
<gene>
    <name evidence="2" type="ORF">SLEP1_g16017</name>
</gene>
<keyword evidence="1" id="KW-0175">Coiled coil</keyword>
<evidence type="ECO:0000256" key="1">
    <source>
        <dbReference type="SAM" id="Coils"/>
    </source>
</evidence>
<sequence length="111" mass="12504">MDNPQPSPGRPTDPGAIKIEKKKASSFKLVGKKRRALEVVNKMEAKAVRMRAKTSKLRTENGEMDAAAEDKEKEVKLLKEKRDGCLAELLLMSVTENFLLEEILFPPSEDY</sequence>
<dbReference type="Proteomes" id="UP001054252">
    <property type="component" value="Unassembled WGS sequence"/>
</dbReference>